<comment type="caution">
    <text evidence="1">The sequence shown here is derived from an EMBL/GenBank/DDBJ whole genome shotgun (WGS) entry which is preliminary data.</text>
</comment>
<dbReference type="Proteomes" id="UP000196531">
    <property type="component" value="Unassembled WGS sequence"/>
</dbReference>
<proteinExistence type="predicted"/>
<dbReference type="AlphaFoldDB" id="A0A1Y5FCE8"/>
<evidence type="ECO:0000313" key="1">
    <source>
        <dbReference type="EMBL" id="OUR96520.1"/>
    </source>
</evidence>
<gene>
    <name evidence="1" type="ORF">A9Q84_09225</name>
</gene>
<organism evidence="1 2">
    <name type="scientific">Halobacteriovorax marinus</name>
    <dbReference type="NCBI Taxonomy" id="97084"/>
    <lineage>
        <taxon>Bacteria</taxon>
        <taxon>Pseudomonadati</taxon>
        <taxon>Bdellovibrionota</taxon>
        <taxon>Bacteriovoracia</taxon>
        <taxon>Bacteriovoracales</taxon>
        <taxon>Halobacteriovoraceae</taxon>
        <taxon>Halobacteriovorax</taxon>
    </lineage>
</organism>
<sequence>MKMETIETSQSKQIQPLSNNEEIMNLEILIAKLKGICHEIDPYSELALSMKERLVDIGIEEFNDPFALTNHLLFMTENAIEKLVVLKQEH</sequence>
<accession>A0A1Y5FCE8</accession>
<reference evidence="2" key="1">
    <citation type="journal article" date="2017" name="Proc. Natl. Acad. Sci. U.S.A.">
        <title>Simulation of Deepwater Horizon oil plume reveals substrate specialization within a complex community of hydrocarbon-degraders.</title>
        <authorList>
            <person name="Hu P."/>
            <person name="Dubinsky E.A."/>
            <person name="Probst A.J."/>
            <person name="Wang J."/>
            <person name="Sieber C.M.K."/>
            <person name="Tom L.M."/>
            <person name="Gardinali P."/>
            <person name="Banfield J.F."/>
            <person name="Atlas R.M."/>
            <person name="Andersen G.L."/>
        </authorList>
    </citation>
    <scope>NUCLEOTIDE SEQUENCE [LARGE SCALE GENOMIC DNA]</scope>
</reference>
<dbReference type="EMBL" id="MAAO01000006">
    <property type="protein sequence ID" value="OUR96520.1"/>
    <property type="molecule type" value="Genomic_DNA"/>
</dbReference>
<evidence type="ECO:0000313" key="2">
    <source>
        <dbReference type="Proteomes" id="UP000196531"/>
    </source>
</evidence>
<protein>
    <submittedName>
        <fullName evidence="1">Uncharacterized protein</fullName>
    </submittedName>
</protein>
<name>A0A1Y5FCE8_9BACT</name>